<sequence length="66" mass="7540">MVNQKPLFPGDSEIDELFKIFRIMGTPNEETWPGVASLPDYKSSFPKWPAMVNHEQVIFITVNTSI</sequence>
<dbReference type="SUPFAM" id="SSF56112">
    <property type="entry name" value="Protein kinase-like (PK-like)"/>
    <property type="match status" value="1"/>
</dbReference>
<accession>A0A0A9E4C6</accession>
<proteinExistence type="predicted"/>
<name>A0A0A9E4C6_ARUDO</name>
<reference evidence="1" key="1">
    <citation type="submission" date="2014-09" db="EMBL/GenBank/DDBJ databases">
        <authorList>
            <person name="Magalhaes I.L.F."/>
            <person name="Oliveira U."/>
            <person name="Santos F.R."/>
            <person name="Vidigal T.H.D.A."/>
            <person name="Brescovit A.D."/>
            <person name="Santos A.J."/>
        </authorList>
    </citation>
    <scope>NUCLEOTIDE SEQUENCE</scope>
    <source>
        <tissue evidence="1">Shoot tissue taken approximately 20 cm above the soil surface</tissue>
    </source>
</reference>
<dbReference type="InterPro" id="IPR011009">
    <property type="entry name" value="Kinase-like_dom_sf"/>
</dbReference>
<evidence type="ECO:0000313" key="1">
    <source>
        <dbReference type="EMBL" id="JAD92740.1"/>
    </source>
</evidence>
<dbReference type="EMBL" id="GBRH01205155">
    <property type="protein sequence ID" value="JAD92740.1"/>
    <property type="molecule type" value="Transcribed_RNA"/>
</dbReference>
<dbReference type="Gene3D" id="1.10.510.10">
    <property type="entry name" value="Transferase(Phosphotransferase) domain 1"/>
    <property type="match status" value="1"/>
</dbReference>
<organism evidence="1">
    <name type="scientific">Arundo donax</name>
    <name type="common">Giant reed</name>
    <name type="synonym">Donax arundinaceus</name>
    <dbReference type="NCBI Taxonomy" id="35708"/>
    <lineage>
        <taxon>Eukaryota</taxon>
        <taxon>Viridiplantae</taxon>
        <taxon>Streptophyta</taxon>
        <taxon>Embryophyta</taxon>
        <taxon>Tracheophyta</taxon>
        <taxon>Spermatophyta</taxon>
        <taxon>Magnoliopsida</taxon>
        <taxon>Liliopsida</taxon>
        <taxon>Poales</taxon>
        <taxon>Poaceae</taxon>
        <taxon>PACMAD clade</taxon>
        <taxon>Arundinoideae</taxon>
        <taxon>Arundineae</taxon>
        <taxon>Arundo</taxon>
    </lineage>
</organism>
<protein>
    <submittedName>
        <fullName evidence="1">Uncharacterized protein</fullName>
    </submittedName>
</protein>
<reference evidence="1" key="2">
    <citation type="journal article" date="2015" name="Data Brief">
        <title>Shoot transcriptome of the giant reed, Arundo donax.</title>
        <authorList>
            <person name="Barrero R.A."/>
            <person name="Guerrero F.D."/>
            <person name="Moolhuijzen P."/>
            <person name="Goolsby J.A."/>
            <person name="Tidwell J."/>
            <person name="Bellgard S.E."/>
            <person name="Bellgard M.I."/>
        </authorList>
    </citation>
    <scope>NUCLEOTIDE SEQUENCE</scope>
    <source>
        <tissue evidence="1">Shoot tissue taken approximately 20 cm above the soil surface</tissue>
    </source>
</reference>
<dbReference type="AlphaFoldDB" id="A0A0A9E4C6"/>